<accession>A0A409Y851</accession>
<dbReference type="Pfam" id="PF12891">
    <property type="entry name" value="Glyco_hydro_44"/>
    <property type="match status" value="2"/>
</dbReference>
<dbReference type="InterPro" id="IPR017853">
    <property type="entry name" value="GH"/>
</dbReference>
<feature type="domain" description="Glycoside hydrolase family 44 catalytic" evidence="2">
    <location>
        <begin position="323"/>
        <end position="542"/>
    </location>
</feature>
<dbReference type="InParanoid" id="A0A409Y851"/>
<evidence type="ECO:0000256" key="1">
    <source>
        <dbReference type="SAM" id="SignalP"/>
    </source>
</evidence>
<evidence type="ECO:0000313" key="3">
    <source>
        <dbReference type="EMBL" id="PPQ99210.1"/>
    </source>
</evidence>
<evidence type="ECO:0000259" key="2">
    <source>
        <dbReference type="Pfam" id="PF12891"/>
    </source>
</evidence>
<reference evidence="3 4" key="1">
    <citation type="journal article" date="2018" name="Evol. Lett.">
        <title>Horizontal gene cluster transfer increased hallucinogenic mushroom diversity.</title>
        <authorList>
            <person name="Reynolds H.T."/>
            <person name="Vijayakumar V."/>
            <person name="Gluck-Thaler E."/>
            <person name="Korotkin H.B."/>
            <person name="Matheny P.B."/>
            <person name="Slot J.C."/>
        </authorList>
    </citation>
    <scope>NUCLEOTIDE SEQUENCE [LARGE SCALE GENOMIC DNA]</scope>
    <source>
        <strain evidence="3 4">2629</strain>
    </source>
</reference>
<sequence>MFLSAKFKYLHFAAVVALAALTGLRTVEAATSDLSVYTDNNLASGWENWSWNTDLNFSATDIISGASGSSISVRSDAWAAFSLKLEGTFPDYAGLKFDIAGAQPEVQIYFESTVDGTTSPTIPLSAISKTVTATAFSSLTIDFNNLPGTGAKLGTGNWDRINFQAQGNGASYHLDNVVLVSQLIIKPEFLSAEPLTSNVVAVTTVGAVNLSDVRVLLNGKAVKVNSNTTYSPPDTPAKTITYFDLATNLAPGNLTITAGNSTFIHSLPAVNYASIVQSVKTPINPLIYGVNFPKSAAYIKLLGVTTSRWGGNAVTAYNPNGDFTNAGNDWFFENRVSTDGNADDWLGWVQAAGSQSLLTVPALDWVAKDATSYSYPKSVYPDQQRFDPYNADAGNGLFTNGSYVLPRPDPTNAYTPWNTTMAKKWLQGLKNKPQVVAIDNEIEITSNTHQDMHPEPMSYDEELRRVIDFATISKEALPNVLVAAPSTCSWWFYWTSSVGYTDNAAHNNIDFLPWFLAEMKKHDDKAGKRYLDYLDIHYYFQADTSANDAAAKAVRLRATRSLWDTSYVDESWVGSDPQNHQWNPTAISLIPRFKTLININYPGTKLSISEWSSTADDDITGGLVTADVLGIFGRYGVDSAQYWSTPNEMGPVGLAYWLFRGSGTFFGSSSAQVNFANPNSDILGMYAGTENGKLTLVIINKDPSTSQAFDLANLPTGSYFLRHFGGKAGVAKYQVSVCFLSINKSKFKYLRLAVFLAVAGLSAVKGVRGADDLTVYLDNGLASGWQNWSWNTDLNFAATDIFAGESGTSVSVRSDPWSALSLKFEGSFPDHAGFRFDIAGSQPEIQIYFESTTDGLSSPPIPLSSISKEVKADSFTSLLIDFNNLPGTGSKLGPGNWDRVTFQSTGNGASYHLDNVVIVAEIVVTPRFLSAEPITNNVVAVTTSGKVNLSDIHVQLNGKAVKVNSNSSYSPPDTPARSITYLHLASSFSSGNLSITAGESSFTYELPRVDYGSIVQQVSHPINPLIYGVNFPKSKAYIQQLGVTNSRWGGNAVTAYNFQGHFTNAGNDWFFENRVSTDGSADDWLGWVHDAGSQSLLTVPALDWVSKDATSYSYPRSIYPEQQRFNPFNSDSGNGLYPNGSYLPPPDPTRVYTPWNTTLAKQWLRELKNKPNVIAIDNEIEIASHTHQDMHPDPVGYDEELSRVITFAKAVKEALPDVKVAAPSTCSWWFYWTSAIGFSDNEAHYNIDFLPWFLAEMKKEEQKTGQRLLDYLDIHYYFQADTSANDAAAKALRLRATRSLWDPGYDDESWIGADPQHHQWNPRAVHLIPRFKTLIAQNYPGTKLSISEWSSTNDEDITGGLVTADALGIFGKYQLDSAQYWATPNELGPVGLAYCPGAQFGSRSAQVNMANPYPDILGVYAGTENGKLSLVVINKHATKTQAFDLSNVPTGSYFIRHFGGGAGIAKWQTTITLKSSNYIVIPPYTALFLKQN</sequence>
<dbReference type="Gene3D" id="3.20.20.80">
    <property type="entry name" value="Glycosidases"/>
    <property type="match status" value="2"/>
</dbReference>
<dbReference type="EMBL" id="NHTK01001366">
    <property type="protein sequence ID" value="PPQ99210.1"/>
    <property type="molecule type" value="Genomic_DNA"/>
</dbReference>
<feature type="chain" id="PRO_5019111445" description="Glycoside hydrolase family 44 catalytic domain-containing protein" evidence="1">
    <location>
        <begin position="30"/>
        <end position="1492"/>
    </location>
</feature>
<dbReference type="Gene3D" id="2.60.40.1180">
    <property type="entry name" value="Golgi alpha-mannosidase II"/>
    <property type="match status" value="2"/>
</dbReference>
<keyword evidence="1" id="KW-0732">Signal</keyword>
<dbReference type="Proteomes" id="UP000284842">
    <property type="component" value="Unassembled WGS sequence"/>
</dbReference>
<evidence type="ECO:0000313" key="4">
    <source>
        <dbReference type="Proteomes" id="UP000284842"/>
    </source>
</evidence>
<feature type="signal peptide" evidence="1">
    <location>
        <begin position="1"/>
        <end position="29"/>
    </location>
</feature>
<comment type="caution">
    <text evidence="3">The sequence shown here is derived from an EMBL/GenBank/DDBJ whole genome shotgun (WGS) entry which is preliminary data.</text>
</comment>
<proteinExistence type="predicted"/>
<keyword evidence="4" id="KW-1185">Reference proteome</keyword>
<dbReference type="Gene3D" id="2.60.120.430">
    <property type="entry name" value="Galactose-binding lectin"/>
    <property type="match status" value="2"/>
</dbReference>
<protein>
    <recommendedName>
        <fullName evidence="2">Glycoside hydrolase family 44 catalytic domain-containing protein</fullName>
    </recommendedName>
</protein>
<dbReference type="InterPro" id="IPR024745">
    <property type="entry name" value="GH44_cat"/>
</dbReference>
<feature type="domain" description="Glycoside hydrolase family 44 catalytic" evidence="2">
    <location>
        <begin position="1062"/>
        <end position="1280"/>
    </location>
</feature>
<dbReference type="SUPFAM" id="SSF51445">
    <property type="entry name" value="(Trans)glycosidases"/>
    <property type="match status" value="2"/>
</dbReference>
<name>A0A409Y851_9AGAR</name>
<dbReference type="InterPro" id="IPR013780">
    <property type="entry name" value="Glyco_hydro_b"/>
</dbReference>
<organism evidence="3 4">
    <name type="scientific">Panaeolus cyanescens</name>
    <dbReference type="NCBI Taxonomy" id="181874"/>
    <lineage>
        <taxon>Eukaryota</taxon>
        <taxon>Fungi</taxon>
        <taxon>Dikarya</taxon>
        <taxon>Basidiomycota</taxon>
        <taxon>Agaricomycotina</taxon>
        <taxon>Agaricomycetes</taxon>
        <taxon>Agaricomycetidae</taxon>
        <taxon>Agaricales</taxon>
        <taxon>Agaricineae</taxon>
        <taxon>Galeropsidaceae</taxon>
        <taxon>Panaeolus</taxon>
    </lineage>
</organism>
<dbReference type="OrthoDB" id="3180848at2759"/>
<gene>
    <name evidence="3" type="ORF">CVT24_009229</name>
</gene>